<feature type="active site" description="Proton acceptor" evidence="3">
    <location>
        <position position="281"/>
    </location>
</feature>
<accession>A0A8T7H3V3</accession>
<dbReference type="Pfam" id="PF02910">
    <property type="entry name" value="Succ_DH_flav_C"/>
    <property type="match status" value="1"/>
</dbReference>
<protein>
    <submittedName>
        <fullName evidence="6">Fumarate reductase subunit A</fullName>
    </submittedName>
</protein>
<dbReference type="InterPro" id="IPR015939">
    <property type="entry name" value="Fum_Rdtase/Succ_DH_flav-like_C"/>
</dbReference>
<gene>
    <name evidence="6" type="ORF">HQQ74_10690</name>
</gene>
<dbReference type="Proteomes" id="UP000737555">
    <property type="component" value="Unassembled WGS sequence"/>
</dbReference>
<evidence type="ECO:0000313" key="7">
    <source>
        <dbReference type="Proteomes" id="UP000737555"/>
    </source>
</evidence>
<feature type="domain" description="FAD-dependent oxidoreductase 2 FAD-binding" evidence="4">
    <location>
        <begin position="10"/>
        <end position="385"/>
    </location>
</feature>
<comment type="caution">
    <text evidence="6">The sequence shown here is derived from an EMBL/GenBank/DDBJ whole genome shotgun (WGS) entry which is preliminary data.</text>
</comment>
<dbReference type="GO" id="GO:0044281">
    <property type="term" value="P:small molecule metabolic process"/>
    <property type="evidence" value="ECO:0007669"/>
    <property type="project" value="UniProtKB-ARBA"/>
</dbReference>
<dbReference type="Gene3D" id="1.20.58.100">
    <property type="entry name" value="Fumarate reductase/succinate dehydrogenase flavoprotein-like, C-terminal domain"/>
    <property type="match status" value="1"/>
</dbReference>
<evidence type="ECO:0000256" key="1">
    <source>
        <dbReference type="ARBA" id="ARBA00022630"/>
    </source>
</evidence>
<proteinExistence type="predicted"/>
<dbReference type="SUPFAM" id="SSF46977">
    <property type="entry name" value="Succinate dehydrogenase/fumarate reductase flavoprotein C-terminal domain"/>
    <property type="match status" value="1"/>
</dbReference>
<reference evidence="6" key="1">
    <citation type="submission" date="2020-05" db="EMBL/GenBank/DDBJ databases">
        <title>The first insight into the ecology of ammonia-tolerant syntrophic propionate oxidizing bacteria.</title>
        <authorList>
            <person name="Singh A."/>
            <person name="Schnurer A."/>
            <person name="Westerholm M."/>
        </authorList>
    </citation>
    <scope>NUCLEOTIDE SEQUENCE</scope>
    <source>
        <strain evidence="6">MAG54</strain>
    </source>
</reference>
<sequence length="544" mass="58966">MLVDEIVDAHVLVIGSGGAGMRAAIEASRYGSVILASKTIAGKGGCTTMAEGGFNAVLRDQDSVVTHREDTLSGGAYLNDPALVDVLVSEAPDRLRDLVRWGAVFDVTDDREVAQRPFGGQRFPRTCYAGDRTGHEIVMTLLDGLDATDTQIYNEVTVIDLVRDENGAVAGAIALDRDGGVVLFRSDATVLATGGGTQIYDVSTNSAAGTGDGFAMAYRAGAELIDMEMIQFHPTGAVYPYDARGRLVTEAVRGEGGILLNAQQERFMKRYDPERMELSTRDVVARSIATEVLEGRGTRHGGVYLDVTHLPAERIETRLPVMLEQFLAFGVDIRKEPMEVAPTAHHIMGGLRITPECRTTIPGLFACGEVTGGVHGANRLGGNALADTQVFGKRAGEFAGKSPERKGRIDEAWVEGELRLLDDFFEGVMSPAAVRKDLKLTMWNQAGIFRNSMDLATALTHVRRLADRRLFAASTANIPECCTVRNMCTTASLIVRCALLRPENRGAHVRRDPETTTWDPAKSPFGHTYISLVREGIEQREVTA</sequence>
<evidence type="ECO:0000256" key="2">
    <source>
        <dbReference type="ARBA" id="ARBA00023002"/>
    </source>
</evidence>
<dbReference type="InterPro" id="IPR003953">
    <property type="entry name" value="FAD-dep_OxRdtase_2_FAD-bd"/>
</dbReference>
<dbReference type="AlphaFoldDB" id="A0A8T7H3V3"/>
<dbReference type="PANTHER" id="PTHR11632:SF51">
    <property type="entry name" value="SUCCINATE DEHYDROGENASE [UBIQUINONE] FLAVOPROTEIN SUBUNIT, MITOCHONDRIAL"/>
    <property type="match status" value="1"/>
</dbReference>
<evidence type="ECO:0000259" key="4">
    <source>
        <dbReference type="Pfam" id="PF00890"/>
    </source>
</evidence>
<dbReference type="InterPro" id="IPR027477">
    <property type="entry name" value="Succ_DH/fumarate_Rdtase_cat_sf"/>
</dbReference>
<dbReference type="PANTHER" id="PTHR11632">
    <property type="entry name" value="SUCCINATE DEHYDROGENASE 2 FLAVOPROTEIN SUBUNIT"/>
    <property type="match status" value="1"/>
</dbReference>
<keyword evidence="2" id="KW-0560">Oxidoreductase</keyword>
<organism evidence="6 7">
    <name type="scientific">Methanoculleus bourgensis</name>
    <dbReference type="NCBI Taxonomy" id="83986"/>
    <lineage>
        <taxon>Archaea</taxon>
        <taxon>Methanobacteriati</taxon>
        <taxon>Methanobacteriota</taxon>
        <taxon>Stenosarchaea group</taxon>
        <taxon>Methanomicrobia</taxon>
        <taxon>Methanomicrobiales</taxon>
        <taxon>Methanomicrobiaceae</taxon>
        <taxon>Methanoculleus</taxon>
    </lineage>
</organism>
<dbReference type="EMBL" id="JABMJE010000223">
    <property type="protein sequence ID" value="NQS79141.1"/>
    <property type="molecule type" value="Genomic_DNA"/>
</dbReference>
<evidence type="ECO:0000313" key="6">
    <source>
        <dbReference type="EMBL" id="NQS79141.1"/>
    </source>
</evidence>
<dbReference type="FunFam" id="3.90.700.10:FF:000002">
    <property type="entry name" value="L-aspartate oxidase"/>
    <property type="match status" value="1"/>
</dbReference>
<dbReference type="Gene3D" id="3.90.700.10">
    <property type="entry name" value="Succinate dehydrogenase/fumarate reductase flavoprotein, catalytic domain"/>
    <property type="match status" value="1"/>
</dbReference>
<dbReference type="GO" id="GO:0016491">
    <property type="term" value="F:oxidoreductase activity"/>
    <property type="evidence" value="ECO:0007669"/>
    <property type="project" value="UniProtKB-KW"/>
</dbReference>
<dbReference type="SUPFAM" id="SSF51905">
    <property type="entry name" value="FAD/NAD(P)-binding domain"/>
    <property type="match status" value="1"/>
</dbReference>
<dbReference type="PRINTS" id="PR00411">
    <property type="entry name" value="PNDRDTASEI"/>
</dbReference>
<dbReference type="PIRSF" id="PIRSF000171">
    <property type="entry name" value="SDHA_APRA_LASPO"/>
    <property type="match status" value="1"/>
</dbReference>
<dbReference type="InterPro" id="IPR037099">
    <property type="entry name" value="Fum_R/Succ_DH_flav-like_C_sf"/>
</dbReference>
<name>A0A8T7H3V3_9EURY</name>
<dbReference type="Gene3D" id="3.50.50.60">
    <property type="entry name" value="FAD/NAD(P)-binding domain"/>
    <property type="match status" value="1"/>
</dbReference>
<dbReference type="InterPro" id="IPR036188">
    <property type="entry name" value="FAD/NAD-bd_sf"/>
</dbReference>
<dbReference type="NCBIfam" id="NF004900">
    <property type="entry name" value="PRK06263.1"/>
    <property type="match status" value="1"/>
</dbReference>
<dbReference type="PRINTS" id="PR00368">
    <property type="entry name" value="FADPNR"/>
</dbReference>
<evidence type="ECO:0000256" key="3">
    <source>
        <dbReference type="PIRSR" id="PIRSR000171-1"/>
    </source>
</evidence>
<evidence type="ECO:0000259" key="5">
    <source>
        <dbReference type="Pfam" id="PF02910"/>
    </source>
</evidence>
<dbReference type="SUPFAM" id="SSF56425">
    <property type="entry name" value="Succinate dehydrogenase/fumarate reductase flavoprotein, catalytic domain"/>
    <property type="match status" value="1"/>
</dbReference>
<feature type="domain" description="Fumarate reductase/succinate dehydrogenase flavoprotein-like C-terminal" evidence="5">
    <location>
        <begin position="435"/>
        <end position="514"/>
    </location>
</feature>
<dbReference type="InterPro" id="IPR030664">
    <property type="entry name" value="SdhA/FrdA/AprA"/>
</dbReference>
<dbReference type="Pfam" id="PF00890">
    <property type="entry name" value="FAD_binding_2"/>
    <property type="match status" value="1"/>
</dbReference>
<keyword evidence="1" id="KW-0285">Flavoprotein</keyword>